<evidence type="ECO:0000256" key="2">
    <source>
        <dbReference type="PROSITE-ProRule" id="PRU00169"/>
    </source>
</evidence>
<dbReference type="InterPro" id="IPR001789">
    <property type="entry name" value="Sig_transdc_resp-reg_receiver"/>
</dbReference>
<feature type="domain" description="Response regulatory" evidence="4">
    <location>
        <begin position="7"/>
        <end position="123"/>
    </location>
</feature>
<keyword evidence="2" id="KW-0597">Phosphoprotein</keyword>
<dbReference type="InterPro" id="IPR016032">
    <property type="entry name" value="Sig_transdc_resp-reg_C-effctor"/>
</dbReference>
<protein>
    <submittedName>
        <fullName evidence="5">Response regulator transcription factor</fullName>
    </submittedName>
</protein>
<dbReference type="EMBL" id="WMLF01000014">
    <property type="protein sequence ID" value="MBB1242360.1"/>
    <property type="molecule type" value="Genomic_DNA"/>
</dbReference>
<accession>A0ABR6EAJ0</accession>
<dbReference type="Gene3D" id="3.40.50.2300">
    <property type="match status" value="1"/>
</dbReference>
<evidence type="ECO:0000313" key="5">
    <source>
        <dbReference type="EMBL" id="MBB1242360.1"/>
    </source>
</evidence>
<organism evidence="5 6">
    <name type="scientific">Streptomyces durbertensis</name>
    <dbReference type="NCBI Taxonomy" id="2448886"/>
    <lineage>
        <taxon>Bacteria</taxon>
        <taxon>Bacillati</taxon>
        <taxon>Actinomycetota</taxon>
        <taxon>Actinomycetes</taxon>
        <taxon>Kitasatosporales</taxon>
        <taxon>Streptomycetaceae</taxon>
        <taxon>Streptomyces</taxon>
    </lineage>
</organism>
<dbReference type="InterPro" id="IPR039420">
    <property type="entry name" value="WalR-like"/>
</dbReference>
<evidence type="ECO:0000259" key="4">
    <source>
        <dbReference type="PROSITE" id="PS50110"/>
    </source>
</evidence>
<keyword evidence="1" id="KW-0238">DNA-binding</keyword>
<dbReference type="InterPro" id="IPR036388">
    <property type="entry name" value="WH-like_DNA-bd_sf"/>
</dbReference>
<feature type="modified residue" description="4-aspartylphosphate" evidence="2">
    <location>
        <position position="56"/>
    </location>
</feature>
<dbReference type="PRINTS" id="PR00038">
    <property type="entry name" value="HTHLUXR"/>
</dbReference>
<name>A0ABR6EAJ0_9ACTN</name>
<dbReference type="SUPFAM" id="SSF52172">
    <property type="entry name" value="CheY-like"/>
    <property type="match status" value="1"/>
</dbReference>
<dbReference type="SMART" id="SM00421">
    <property type="entry name" value="HTH_LUXR"/>
    <property type="match status" value="1"/>
</dbReference>
<feature type="domain" description="HTH luxR-type" evidence="3">
    <location>
        <begin position="138"/>
        <end position="203"/>
    </location>
</feature>
<dbReference type="CDD" id="cd06170">
    <property type="entry name" value="LuxR_C_like"/>
    <property type="match status" value="1"/>
</dbReference>
<dbReference type="InterPro" id="IPR000792">
    <property type="entry name" value="Tscrpt_reg_LuxR_C"/>
</dbReference>
<dbReference type="PROSITE" id="PS00622">
    <property type="entry name" value="HTH_LUXR_1"/>
    <property type="match status" value="1"/>
</dbReference>
<evidence type="ECO:0000313" key="6">
    <source>
        <dbReference type="Proteomes" id="UP000766698"/>
    </source>
</evidence>
<gene>
    <name evidence="5" type="ORF">GL263_02030</name>
</gene>
<dbReference type="PANTHER" id="PTHR43214:SF42">
    <property type="entry name" value="TRANSCRIPTIONAL REGULATORY PROTEIN DESR"/>
    <property type="match status" value="1"/>
</dbReference>
<dbReference type="SUPFAM" id="SSF46894">
    <property type="entry name" value="C-terminal effector domain of the bipartite response regulators"/>
    <property type="match status" value="1"/>
</dbReference>
<dbReference type="InterPro" id="IPR011006">
    <property type="entry name" value="CheY-like_superfamily"/>
</dbReference>
<reference evidence="6" key="1">
    <citation type="journal article" date="2020" name="Syst. Appl. Microbiol.">
        <title>Streptomyces alkaliterrae sp. nov., isolated from an alkaline soil, and emended descriptions of Streptomyces alkaliphilus, Streptomyces calidiresistens and Streptomyces durbertensis.</title>
        <authorList>
            <person name="Swiecimska M."/>
            <person name="Golinska P."/>
            <person name="Nouioui I."/>
            <person name="Wypij M."/>
            <person name="Rai M."/>
            <person name="Sangal V."/>
            <person name="Goodfellow M."/>
        </authorList>
    </citation>
    <scope>NUCLEOTIDE SEQUENCE [LARGE SCALE GENOMIC DNA]</scope>
    <source>
        <strain evidence="6">DSM 104538</strain>
    </source>
</reference>
<dbReference type="PANTHER" id="PTHR43214">
    <property type="entry name" value="TWO-COMPONENT RESPONSE REGULATOR"/>
    <property type="match status" value="1"/>
</dbReference>
<evidence type="ECO:0000259" key="3">
    <source>
        <dbReference type="PROSITE" id="PS50043"/>
    </source>
</evidence>
<keyword evidence="6" id="KW-1185">Reference proteome</keyword>
<dbReference type="Proteomes" id="UP000766698">
    <property type="component" value="Unassembled WGS sequence"/>
</dbReference>
<sequence>MRTALTTVLVVHEVELWRKALSSLLGTDDGLRAVAVAREDVLPRTTAEKPDVIVVDLDCPGSMGLLEEVDSARRAARCGGRLVVLARADRPGVLRNAAATEASGYVDKYGAKEELPAVVRKVAAGGRYIDESLAFGLLRAKEIPLSGRELGVLSLAAQGDSVAAIACRLSLTRGTVRNYLAAAVRKAGARNRTHAIRLATEAGWI</sequence>
<comment type="caution">
    <text evidence="5">The sequence shown here is derived from an EMBL/GenBank/DDBJ whole genome shotgun (WGS) entry which is preliminary data.</text>
</comment>
<dbReference type="PROSITE" id="PS50110">
    <property type="entry name" value="RESPONSE_REGULATORY"/>
    <property type="match status" value="1"/>
</dbReference>
<dbReference type="PROSITE" id="PS50043">
    <property type="entry name" value="HTH_LUXR_2"/>
    <property type="match status" value="1"/>
</dbReference>
<dbReference type="Gene3D" id="1.10.10.10">
    <property type="entry name" value="Winged helix-like DNA-binding domain superfamily/Winged helix DNA-binding domain"/>
    <property type="match status" value="1"/>
</dbReference>
<dbReference type="Pfam" id="PF00196">
    <property type="entry name" value="GerE"/>
    <property type="match status" value="1"/>
</dbReference>
<evidence type="ECO:0000256" key="1">
    <source>
        <dbReference type="ARBA" id="ARBA00023125"/>
    </source>
</evidence>
<proteinExistence type="predicted"/>